<dbReference type="eggNOG" id="ENOG502ZQKG">
    <property type="taxonomic scope" value="Bacteria"/>
</dbReference>
<organism evidence="1 2">
    <name type="scientific">Erwinia typographi</name>
    <dbReference type="NCBI Taxonomy" id="371042"/>
    <lineage>
        <taxon>Bacteria</taxon>
        <taxon>Pseudomonadati</taxon>
        <taxon>Pseudomonadota</taxon>
        <taxon>Gammaproteobacteria</taxon>
        <taxon>Enterobacterales</taxon>
        <taxon>Erwiniaceae</taxon>
        <taxon>Erwinia</taxon>
    </lineage>
</organism>
<gene>
    <name evidence="1" type="ORF">NG99_21355</name>
</gene>
<evidence type="ECO:0000313" key="2">
    <source>
        <dbReference type="Proteomes" id="UP000030351"/>
    </source>
</evidence>
<evidence type="ECO:0008006" key="3">
    <source>
        <dbReference type="Google" id="ProtNLM"/>
    </source>
</evidence>
<proteinExistence type="predicted"/>
<dbReference type="OrthoDB" id="6624375at2"/>
<name>A0A0A3YS03_9GAMM</name>
<dbReference type="STRING" id="371042.NG99_21355"/>
<dbReference type="RefSeq" id="WP_034897493.1">
    <property type="nucleotide sequence ID" value="NZ_JRUQ01000062.1"/>
</dbReference>
<dbReference type="AlphaFoldDB" id="A0A0A3YS03"/>
<evidence type="ECO:0000313" key="1">
    <source>
        <dbReference type="EMBL" id="KGT88309.1"/>
    </source>
</evidence>
<protein>
    <recommendedName>
        <fullName evidence="3">Prophage protein</fullName>
    </recommendedName>
</protein>
<reference evidence="1 2" key="1">
    <citation type="submission" date="2014-10" db="EMBL/GenBank/DDBJ databases">
        <title>Genome sequence of Erwinia typographi M043b.</title>
        <authorList>
            <person name="Chan K.-G."/>
            <person name="Tan W.-S."/>
        </authorList>
    </citation>
    <scope>NUCLEOTIDE SEQUENCE [LARGE SCALE GENOMIC DNA]</scope>
    <source>
        <strain evidence="1 2">M043b</strain>
    </source>
</reference>
<comment type="caution">
    <text evidence="1">The sequence shown here is derived from an EMBL/GenBank/DDBJ whole genome shotgun (WGS) entry which is preliminary data.</text>
</comment>
<keyword evidence="2" id="KW-1185">Reference proteome</keyword>
<dbReference type="Proteomes" id="UP000030351">
    <property type="component" value="Unassembled WGS sequence"/>
</dbReference>
<sequence>MHKQTFEAICHAENARALNLQAIAVLDMWMDTLTNHDEYEANKVAAIHTLIHAALEHIQKATEVRHVA</sequence>
<dbReference type="EMBL" id="JRUQ01000062">
    <property type="protein sequence ID" value="KGT88309.1"/>
    <property type="molecule type" value="Genomic_DNA"/>
</dbReference>
<accession>A0A0A3YS03</accession>